<feature type="transmembrane region" description="Helical" evidence="9">
    <location>
        <begin position="21"/>
        <end position="43"/>
    </location>
</feature>
<organism evidence="12 13">
    <name type="scientific">Pelagibius litoralis</name>
    <dbReference type="NCBI Taxonomy" id="374515"/>
    <lineage>
        <taxon>Bacteria</taxon>
        <taxon>Pseudomonadati</taxon>
        <taxon>Pseudomonadota</taxon>
        <taxon>Alphaproteobacteria</taxon>
        <taxon>Rhodospirillales</taxon>
        <taxon>Rhodovibrionaceae</taxon>
        <taxon>Pelagibius</taxon>
    </lineage>
</organism>
<dbReference type="GO" id="GO:0005886">
    <property type="term" value="C:plasma membrane"/>
    <property type="evidence" value="ECO:0007669"/>
    <property type="project" value="UniProtKB-SubCell"/>
</dbReference>
<evidence type="ECO:0000256" key="9">
    <source>
        <dbReference type="RuleBase" id="RU369079"/>
    </source>
</evidence>
<dbReference type="InterPro" id="IPR007387">
    <property type="entry name" value="TRAP_DctQ"/>
</dbReference>
<proteinExistence type="inferred from homology"/>
<comment type="caution">
    <text evidence="12">The sequence shown here is derived from an EMBL/GenBank/DDBJ whole genome shotgun (WGS) entry which is preliminary data.</text>
</comment>
<evidence type="ECO:0000313" key="13">
    <source>
        <dbReference type="Proteomes" id="UP000761264"/>
    </source>
</evidence>
<keyword evidence="7 9" id="KW-0472">Membrane</keyword>
<reference evidence="12" key="1">
    <citation type="submission" date="2020-03" db="EMBL/GenBank/DDBJ databases">
        <title>Genome of Pelagibius litoralis DSM 21314T.</title>
        <authorList>
            <person name="Wang G."/>
        </authorList>
    </citation>
    <scope>NUCLEOTIDE SEQUENCE</scope>
    <source>
        <strain evidence="12">DSM 21314</strain>
    </source>
</reference>
<dbReference type="PANTHER" id="PTHR35011">
    <property type="entry name" value="2,3-DIKETO-L-GULONATE TRAP TRANSPORTER SMALL PERMEASE PROTEIN YIAM"/>
    <property type="match status" value="1"/>
</dbReference>
<evidence type="ECO:0000256" key="1">
    <source>
        <dbReference type="ARBA" id="ARBA00004429"/>
    </source>
</evidence>
<dbReference type="Pfam" id="PF04290">
    <property type="entry name" value="DctQ"/>
    <property type="match status" value="1"/>
</dbReference>
<gene>
    <name evidence="12" type="ORF">HBA54_16485</name>
</gene>
<evidence type="ECO:0000256" key="2">
    <source>
        <dbReference type="ARBA" id="ARBA00022448"/>
    </source>
</evidence>
<dbReference type="InterPro" id="IPR055348">
    <property type="entry name" value="DctQ"/>
</dbReference>
<dbReference type="PANTHER" id="PTHR35011:SF4">
    <property type="entry name" value="SLL1102 PROTEIN"/>
    <property type="match status" value="1"/>
</dbReference>
<accession>A0A967EZD1</accession>
<comment type="similarity">
    <text evidence="8 9">Belongs to the TRAP transporter small permease family.</text>
</comment>
<keyword evidence="4 9" id="KW-0997">Cell inner membrane</keyword>
<feature type="transmembrane region" description="Helical" evidence="9">
    <location>
        <begin position="91"/>
        <end position="114"/>
    </location>
</feature>
<name>A0A967EZD1_9PROT</name>
<feature type="transmembrane region" description="Helical" evidence="9">
    <location>
        <begin position="55"/>
        <end position="71"/>
    </location>
</feature>
<evidence type="ECO:0000256" key="8">
    <source>
        <dbReference type="ARBA" id="ARBA00038436"/>
    </source>
</evidence>
<comment type="function">
    <text evidence="9">Part of the tripartite ATP-independent periplasmic (TRAP) transport system.</text>
</comment>
<keyword evidence="2 9" id="KW-0813">Transport</keyword>
<evidence type="ECO:0000259" key="11">
    <source>
        <dbReference type="Pfam" id="PF04290"/>
    </source>
</evidence>
<dbReference type="RefSeq" id="WP_167226571.1">
    <property type="nucleotide sequence ID" value="NZ_JAAQPH010000012.1"/>
</dbReference>
<evidence type="ECO:0000313" key="12">
    <source>
        <dbReference type="EMBL" id="NIA70206.1"/>
    </source>
</evidence>
<dbReference type="GO" id="GO:0022857">
    <property type="term" value="F:transmembrane transporter activity"/>
    <property type="evidence" value="ECO:0007669"/>
    <property type="project" value="UniProtKB-UniRule"/>
</dbReference>
<comment type="subcellular location">
    <subcellularLocation>
        <location evidence="1 9">Cell inner membrane</location>
        <topology evidence="1 9">Multi-pass membrane protein</topology>
    </subcellularLocation>
</comment>
<keyword evidence="5 9" id="KW-0812">Transmembrane</keyword>
<dbReference type="Proteomes" id="UP000761264">
    <property type="component" value="Unassembled WGS sequence"/>
</dbReference>
<evidence type="ECO:0000256" key="4">
    <source>
        <dbReference type="ARBA" id="ARBA00022519"/>
    </source>
</evidence>
<comment type="subunit">
    <text evidence="9">The complex comprises the extracytoplasmic solute receptor protein and the two transmembrane proteins.</text>
</comment>
<evidence type="ECO:0000256" key="10">
    <source>
        <dbReference type="SAM" id="MobiDB-lite"/>
    </source>
</evidence>
<evidence type="ECO:0000256" key="7">
    <source>
        <dbReference type="ARBA" id="ARBA00023136"/>
    </source>
</evidence>
<dbReference type="AlphaFoldDB" id="A0A967EZD1"/>
<protein>
    <recommendedName>
        <fullName evidence="9">TRAP transporter small permease protein</fullName>
    </recommendedName>
</protein>
<feature type="transmembrane region" description="Helical" evidence="9">
    <location>
        <begin position="137"/>
        <end position="159"/>
    </location>
</feature>
<dbReference type="EMBL" id="JAAQPH010000012">
    <property type="protein sequence ID" value="NIA70206.1"/>
    <property type="molecule type" value="Genomic_DNA"/>
</dbReference>
<evidence type="ECO:0000256" key="5">
    <source>
        <dbReference type="ARBA" id="ARBA00022692"/>
    </source>
</evidence>
<evidence type="ECO:0000256" key="6">
    <source>
        <dbReference type="ARBA" id="ARBA00022989"/>
    </source>
</evidence>
<keyword evidence="13" id="KW-1185">Reference proteome</keyword>
<feature type="domain" description="Tripartite ATP-independent periplasmic transporters DctQ component" evidence="11">
    <location>
        <begin position="29"/>
        <end position="162"/>
    </location>
</feature>
<evidence type="ECO:0000256" key="3">
    <source>
        <dbReference type="ARBA" id="ARBA00022475"/>
    </source>
</evidence>
<keyword evidence="3" id="KW-1003">Cell membrane</keyword>
<sequence length="208" mass="23576">MEVLIRVSEGLDRVITKVGKIAAWAGLALIVVTVFDVVTRRFFVLGSTKLQELEWHFHTILFAFCLGFAYLKDAHVRIDLLRENLSERTRWWIELAGCLLFLIPYCALVIYFAVDYTHKSFATSEVSASATGLTHRWIIKSVIPLGFIFLALSGVAVVLRKIVELFGPEPLRQQVHEIEEAEAEPLDKISLPELEDQPGPDNQDGERR</sequence>
<feature type="region of interest" description="Disordered" evidence="10">
    <location>
        <begin position="183"/>
        <end position="208"/>
    </location>
</feature>
<keyword evidence="6 9" id="KW-1133">Transmembrane helix</keyword>